<evidence type="ECO:0000313" key="2">
    <source>
        <dbReference type="Proteomes" id="UP001163387"/>
    </source>
</evidence>
<gene>
    <name evidence="1" type="ORF">SHM_01140</name>
</gene>
<dbReference type="RefSeq" id="WP_281748823.1">
    <property type="nucleotide sequence ID" value="NZ_AP026933.1"/>
</dbReference>
<dbReference type="Proteomes" id="UP001163387">
    <property type="component" value="Chromosome"/>
</dbReference>
<evidence type="ECO:0000313" key="1">
    <source>
        <dbReference type="EMBL" id="BDT02468.1"/>
    </source>
</evidence>
<sequence>MSVIDNKYPIHFVWIGEIPITVRNNIIYAALLHQHEREVILWISKNEKNREITKNQKQQHKLLNKAFLPLCTILILSHKCWEKPIYGLLPTFLNQT</sequence>
<name>A0ABM8BS49_9MOLU</name>
<reference evidence="1 2" key="1">
    <citation type="journal article" date="2022" name="Front. Microbiol.">
        <title>Male-killing mechanisms vary between Spiroplasma species.</title>
        <authorList>
            <person name="Arai H."/>
            <person name="Inoue M."/>
            <person name="Kageyama D."/>
        </authorList>
    </citation>
    <scope>NUCLEOTIDE SEQUENCE [LARGE SCALE GENOMIC DNA]</scope>
    <source>
        <strain evidence="2">sHm</strain>
    </source>
</reference>
<accession>A0ABM8BS49</accession>
<proteinExistence type="predicted"/>
<organism evidence="1 2">
    <name type="scientific">Spiroplasma ixodetis</name>
    <dbReference type="NCBI Taxonomy" id="2141"/>
    <lineage>
        <taxon>Bacteria</taxon>
        <taxon>Bacillati</taxon>
        <taxon>Mycoplasmatota</taxon>
        <taxon>Mollicutes</taxon>
        <taxon>Entomoplasmatales</taxon>
        <taxon>Spiroplasmataceae</taxon>
        <taxon>Spiroplasma</taxon>
    </lineage>
</organism>
<keyword evidence="2" id="KW-1185">Reference proteome</keyword>
<protein>
    <submittedName>
        <fullName evidence="1">Uncharacterized protein</fullName>
    </submittedName>
</protein>
<dbReference type="EMBL" id="AP026933">
    <property type="protein sequence ID" value="BDT02468.1"/>
    <property type="molecule type" value="Genomic_DNA"/>
</dbReference>